<dbReference type="AlphaFoldDB" id="B8GDA6"/>
<feature type="signal peptide" evidence="2">
    <location>
        <begin position="1"/>
        <end position="25"/>
    </location>
</feature>
<name>B8GDA6_CHLAD</name>
<dbReference type="STRING" id="326427.Cagg_2294"/>
<dbReference type="HOGENOM" id="CLU_896705_0_0_0"/>
<evidence type="ECO:0000313" key="3">
    <source>
        <dbReference type="EMBL" id="ACL25173.1"/>
    </source>
</evidence>
<organism evidence="3 4">
    <name type="scientific">Chloroflexus aggregans (strain MD-66 / DSM 9485)</name>
    <dbReference type="NCBI Taxonomy" id="326427"/>
    <lineage>
        <taxon>Bacteria</taxon>
        <taxon>Bacillati</taxon>
        <taxon>Chloroflexota</taxon>
        <taxon>Chloroflexia</taxon>
        <taxon>Chloroflexales</taxon>
        <taxon>Chloroflexineae</taxon>
        <taxon>Chloroflexaceae</taxon>
        <taxon>Chloroflexus</taxon>
    </lineage>
</organism>
<feature type="region of interest" description="Disordered" evidence="1">
    <location>
        <begin position="30"/>
        <end position="63"/>
    </location>
</feature>
<dbReference type="RefSeq" id="WP_015941031.1">
    <property type="nucleotide sequence ID" value="NC_011831.1"/>
</dbReference>
<protein>
    <recommendedName>
        <fullName evidence="5">Peptidase MA-like domain-containing protein</fullName>
    </recommendedName>
</protein>
<gene>
    <name evidence="3" type="ordered locus">Cagg_2294</name>
</gene>
<evidence type="ECO:0000256" key="2">
    <source>
        <dbReference type="SAM" id="SignalP"/>
    </source>
</evidence>
<evidence type="ECO:0000313" key="4">
    <source>
        <dbReference type="Proteomes" id="UP000002508"/>
    </source>
</evidence>
<evidence type="ECO:0008006" key="5">
    <source>
        <dbReference type="Google" id="ProtNLM"/>
    </source>
</evidence>
<dbReference type="EMBL" id="CP001337">
    <property type="protein sequence ID" value="ACL25173.1"/>
    <property type="molecule type" value="Genomic_DNA"/>
</dbReference>
<accession>B8GDA6</accession>
<dbReference type="KEGG" id="cag:Cagg_2294"/>
<dbReference type="Proteomes" id="UP000002508">
    <property type="component" value="Chromosome"/>
</dbReference>
<reference evidence="3" key="1">
    <citation type="submission" date="2008-12" db="EMBL/GenBank/DDBJ databases">
        <title>Complete sequence of Chloroflexus aggregans DSM 9485.</title>
        <authorList>
            <consortium name="US DOE Joint Genome Institute"/>
            <person name="Lucas S."/>
            <person name="Copeland A."/>
            <person name="Lapidus A."/>
            <person name="Glavina del Rio T."/>
            <person name="Dalin E."/>
            <person name="Tice H."/>
            <person name="Pitluck S."/>
            <person name="Foster B."/>
            <person name="Larimer F."/>
            <person name="Land M."/>
            <person name="Hauser L."/>
            <person name="Kyrpides N."/>
            <person name="Mikhailova N."/>
            <person name="Bryant D."/>
            <person name="Richardson P."/>
        </authorList>
    </citation>
    <scope>NUCLEOTIDE SEQUENCE</scope>
    <source>
        <strain evidence="3">DSM 9485</strain>
    </source>
</reference>
<keyword evidence="2" id="KW-0732">Signal</keyword>
<evidence type="ECO:0000256" key="1">
    <source>
        <dbReference type="SAM" id="MobiDB-lite"/>
    </source>
</evidence>
<feature type="compositionally biased region" description="Low complexity" evidence="1">
    <location>
        <begin position="40"/>
        <end position="63"/>
    </location>
</feature>
<proteinExistence type="predicted"/>
<dbReference type="eggNOG" id="COG0308">
    <property type="taxonomic scope" value="Bacteria"/>
</dbReference>
<feature type="chain" id="PRO_5002873011" description="Peptidase MA-like domain-containing protein" evidence="2">
    <location>
        <begin position="26"/>
        <end position="326"/>
    </location>
</feature>
<sequence>MKRTNRTLMVLLPTLVLLLLGTLMAATVPSPPPSPKVDDLLPPETPTGVPTATATPSPLTLPTLTPTLTPTLARREFLETFEVKVAPTSFLPGRGPVLPGEFVYAGRRLDFYVGRGTFSAEQVRDLAVKIEYALGYLQRRFDVELTDRVSIGFYNPALAPTSDTRGIAFTHDRTNIRIFYRPNEEPYQALVIATHELAHALQAEAYGREVQSRADLVLLEGLATWISGEYWLSLSDSPSFQARARELYQAGYRGNLASFAGSANSMAAYEMWAGFVEYLARTYGWDKFNELYANGRGRAPGSADYRGIYGKSFQELYTEWYATLHG</sequence>
<keyword evidence="4" id="KW-1185">Reference proteome</keyword>